<name>A0A252F583_9FIRM</name>
<dbReference type="AlphaFoldDB" id="A0A252F583"/>
<protein>
    <submittedName>
        <fullName evidence="1">Uncharacterized protein</fullName>
    </submittedName>
</protein>
<sequence>MCVQLINLIINFSALCFQLVQLFTQTVRRGVNQKLNRVVNFSIQFLGRFPKLLLLGENIQI</sequence>
<proteinExistence type="predicted"/>
<comment type="caution">
    <text evidence="1">The sequence shown here is derived from an EMBL/GenBank/DDBJ whole genome shotgun (WGS) entry which is preliminary data.</text>
</comment>
<dbReference type="Proteomes" id="UP000194903">
    <property type="component" value="Unassembled WGS sequence"/>
</dbReference>
<evidence type="ECO:0000313" key="2">
    <source>
        <dbReference type="Proteomes" id="UP000194903"/>
    </source>
</evidence>
<accession>A0A252F583</accession>
<gene>
    <name evidence="1" type="ORF">CBW42_04915</name>
</gene>
<keyword evidence="2" id="KW-1185">Reference proteome</keyword>
<evidence type="ECO:0000313" key="1">
    <source>
        <dbReference type="EMBL" id="OUM20929.1"/>
    </source>
</evidence>
<dbReference type="EMBL" id="NHOC01000004">
    <property type="protein sequence ID" value="OUM20929.1"/>
    <property type="molecule type" value="Genomic_DNA"/>
</dbReference>
<organism evidence="1 2">
    <name type="scientific">Butyricicoccus porcorum</name>
    <dbReference type="NCBI Taxonomy" id="1945634"/>
    <lineage>
        <taxon>Bacteria</taxon>
        <taxon>Bacillati</taxon>
        <taxon>Bacillota</taxon>
        <taxon>Clostridia</taxon>
        <taxon>Eubacteriales</taxon>
        <taxon>Butyricicoccaceae</taxon>
        <taxon>Butyricicoccus</taxon>
    </lineage>
</organism>
<reference evidence="1 2" key="1">
    <citation type="submission" date="2017-05" db="EMBL/GenBank/DDBJ databases">
        <title>Butyricicoccus porcorum sp. nov. a butyrate-producing bacterium from the swine intestinal tract.</title>
        <authorList>
            <person name="Trachsel J."/>
            <person name="Humphrey S."/>
            <person name="Allen H.K."/>
        </authorList>
    </citation>
    <scope>NUCLEOTIDE SEQUENCE [LARGE SCALE GENOMIC DNA]</scope>
    <source>
        <strain evidence="1">BB10</strain>
    </source>
</reference>